<dbReference type="PANTHER" id="PTHR11073">
    <property type="entry name" value="CALRETICULIN AND CALNEXIN"/>
    <property type="match status" value="1"/>
</dbReference>
<feature type="compositionally biased region" description="Basic and acidic residues" evidence="10">
    <location>
        <begin position="454"/>
        <end position="470"/>
    </location>
</feature>
<dbReference type="InterPro" id="IPR001580">
    <property type="entry name" value="Calret/calnex"/>
</dbReference>
<evidence type="ECO:0000256" key="9">
    <source>
        <dbReference type="RuleBase" id="RU362126"/>
    </source>
</evidence>
<dbReference type="SUPFAM" id="SSF63887">
    <property type="entry name" value="P-domain of calnexin/calreticulin"/>
    <property type="match status" value="1"/>
</dbReference>
<sequence>MECGGAYLKLISKSDNLKLSEFQDKTPYTIMFGPDKCGMDKKLHFIFRHKNPITGDYEEKHAKTPTGKFDQMFDDKKPHLLRLVLQPDNNFEISLDGSSISTGSLLSDVEPPVNPPAEIEDTDDKKPETWDEREKVPDPDAEKPEDWDEDAPATIPDPDAKKPDDWLDDEPRYIPDPKAVKPDDWDDEEDGEWEPPQIVNSKCEKVGCGQWERPTIDNPEFKGKWSAPLITNPNYQGIWKPRQIPNPDFFEDKEPFRMTTVAALGFELWSMTEDILFDNLLITDDISVAEKLAEDSWALKATKDSIISGEGSIVSNLMEATKERPWLWVLYAVVVILPFILIAACCYPSSKGDEAARKKKTDEPTEDAPKEEEEEEDKNDEEDKKEEEDKEDNENTKDEDTKDEDAKDEDTKDEDTKDEDTKDEDAKDEDTKDEDTKDEDTKDEDAKDEDTKDEDTKQGKEEASKEKEDVPSEESVGSTETKE</sequence>
<dbReference type="GO" id="GO:0005789">
    <property type="term" value="C:endoplasmic reticulum membrane"/>
    <property type="evidence" value="ECO:0007669"/>
    <property type="project" value="UniProtKB-SubCell"/>
</dbReference>
<accession>A0A7D9I3U6</accession>
<keyword evidence="12" id="KW-1185">Reference proteome</keyword>
<dbReference type="Proteomes" id="UP001152795">
    <property type="component" value="Unassembled WGS sequence"/>
</dbReference>
<feature type="compositionally biased region" description="Basic and acidic residues" evidence="10">
    <location>
        <begin position="158"/>
        <end position="183"/>
    </location>
</feature>
<dbReference type="InterPro" id="IPR013320">
    <property type="entry name" value="ConA-like_dom_sf"/>
</dbReference>
<organism evidence="11 12">
    <name type="scientific">Paramuricea clavata</name>
    <name type="common">Red gorgonian</name>
    <name type="synonym">Violescent sea-whip</name>
    <dbReference type="NCBI Taxonomy" id="317549"/>
    <lineage>
        <taxon>Eukaryota</taxon>
        <taxon>Metazoa</taxon>
        <taxon>Cnidaria</taxon>
        <taxon>Anthozoa</taxon>
        <taxon>Octocorallia</taxon>
        <taxon>Malacalcyonacea</taxon>
        <taxon>Plexauridae</taxon>
        <taxon>Paramuricea</taxon>
    </lineage>
</organism>
<keyword evidence="5 9" id="KW-1133">Transmembrane helix</keyword>
<keyword evidence="6 9" id="KW-0472">Membrane</keyword>
<dbReference type="GO" id="GO:0006457">
    <property type="term" value="P:protein folding"/>
    <property type="evidence" value="ECO:0007669"/>
    <property type="project" value="InterPro"/>
</dbReference>
<evidence type="ECO:0000256" key="3">
    <source>
        <dbReference type="ARBA" id="ARBA00022692"/>
    </source>
</evidence>
<feature type="compositionally biased region" description="Acidic residues" evidence="10">
    <location>
        <begin position="184"/>
        <end position="193"/>
    </location>
</feature>
<comment type="caution">
    <text evidence="11">The sequence shown here is derived from an EMBL/GenBank/DDBJ whole genome shotgun (WGS) entry which is preliminary data.</text>
</comment>
<evidence type="ECO:0000256" key="8">
    <source>
        <dbReference type="PIRSR" id="PIRSR601580-3"/>
    </source>
</evidence>
<proteinExistence type="inferred from homology"/>
<dbReference type="FunFam" id="2.10.250.10:FF:000001">
    <property type="entry name" value="Calnexin homolog"/>
    <property type="match status" value="1"/>
</dbReference>
<evidence type="ECO:0000256" key="5">
    <source>
        <dbReference type="ARBA" id="ARBA00022989"/>
    </source>
</evidence>
<gene>
    <name evidence="11" type="ORF">PACLA_8A039427</name>
</gene>
<keyword evidence="3 9" id="KW-0812">Transmembrane</keyword>
<dbReference type="Gene3D" id="2.60.120.200">
    <property type="match status" value="1"/>
</dbReference>
<evidence type="ECO:0000256" key="10">
    <source>
        <dbReference type="SAM" id="MobiDB-lite"/>
    </source>
</evidence>
<evidence type="ECO:0000313" key="11">
    <source>
        <dbReference type="EMBL" id="CAB3997789.1"/>
    </source>
</evidence>
<name>A0A7D9I3U6_PARCT</name>
<dbReference type="GO" id="GO:0051082">
    <property type="term" value="F:unfolded protein binding"/>
    <property type="evidence" value="ECO:0007669"/>
    <property type="project" value="InterPro"/>
</dbReference>
<feature type="region of interest" description="Disordered" evidence="10">
    <location>
        <begin position="103"/>
        <end position="195"/>
    </location>
</feature>
<evidence type="ECO:0000256" key="7">
    <source>
        <dbReference type="ARBA" id="ARBA00023186"/>
    </source>
</evidence>
<feature type="compositionally biased region" description="Basic and acidic residues" evidence="10">
    <location>
        <begin position="123"/>
        <end position="144"/>
    </location>
</feature>
<dbReference type="Pfam" id="PF00262">
    <property type="entry name" value="Calreticulin"/>
    <property type="match status" value="1"/>
</dbReference>
<reference evidence="11" key="1">
    <citation type="submission" date="2020-04" db="EMBL/GenBank/DDBJ databases">
        <authorList>
            <person name="Alioto T."/>
            <person name="Alioto T."/>
            <person name="Gomez Garrido J."/>
        </authorList>
    </citation>
    <scope>NUCLEOTIDE SEQUENCE</scope>
    <source>
        <strain evidence="11">A484AB</strain>
    </source>
</reference>
<evidence type="ECO:0000256" key="2">
    <source>
        <dbReference type="ARBA" id="ARBA00010983"/>
    </source>
</evidence>
<dbReference type="GO" id="GO:0005509">
    <property type="term" value="F:calcium ion binding"/>
    <property type="evidence" value="ECO:0007669"/>
    <property type="project" value="InterPro"/>
</dbReference>
<feature type="compositionally biased region" description="Basic and acidic residues" evidence="10">
    <location>
        <begin position="352"/>
        <end position="363"/>
    </location>
</feature>
<dbReference type="InterPro" id="IPR018124">
    <property type="entry name" value="Calret/calnex_CS"/>
</dbReference>
<dbReference type="InterPro" id="IPR009033">
    <property type="entry name" value="Calreticulin/calnexin_P_dom_sf"/>
</dbReference>
<dbReference type="PANTHER" id="PTHR11073:SF1">
    <property type="entry name" value="CALNEXIN 14D-RELATED"/>
    <property type="match status" value="1"/>
</dbReference>
<feature type="region of interest" description="Disordered" evidence="10">
    <location>
        <begin position="352"/>
        <end position="483"/>
    </location>
</feature>
<dbReference type="EMBL" id="CACRXK020003187">
    <property type="protein sequence ID" value="CAB3997789.1"/>
    <property type="molecule type" value="Genomic_DNA"/>
</dbReference>
<dbReference type="PROSITE" id="PS00804">
    <property type="entry name" value="CALRETICULIN_2"/>
    <property type="match status" value="1"/>
</dbReference>
<dbReference type="AlphaFoldDB" id="A0A7D9I3U6"/>
<evidence type="ECO:0000313" key="12">
    <source>
        <dbReference type="Proteomes" id="UP001152795"/>
    </source>
</evidence>
<keyword evidence="7 9" id="KW-0143">Chaperone</keyword>
<dbReference type="PRINTS" id="PR00626">
    <property type="entry name" value="CALRETICULIN"/>
</dbReference>
<feature type="compositionally biased region" description="Acidic residues" evidence="10">
    <location>
        <begin position="401"/>
        <end position="453"/>
    </location>
</feature>
<dbReference type="OrthoDB" id="1938156at2759"/>
<dbReference type="Gene3D" id="2.10.250.10">
    <property type="entry name" value="Calreticulin/calnexin, P domain"/>
    <property type="match status" value="1"/>
</dbReference>
<dbReference type="GO" id="GO:0036503">
    <property type="term" value="P:ERAD pathway"/>
    <property type="evidence" value="ECO:0007669"/>
    <property type="project" value="TreeGrafter"/>
</dbReference>
<evidence type="ECO:0000256" key="1">
    <source>
        <dbReference type="ARBA" id="ARBA00004115"/>
    </source>
</evidence>
<evidence type="ECO:0000256" key="6">
    <source>
        <dbReference type="ARBA" id="ARBA00023136"/>
    </source>
</evidence>
<feature type="disulfide bond" evidence="8">
    <location>
        <begin position="3"/>
        <end position="37"/>
    </location>
</feature>
<keyword evidence="8" id="KW-1015">Disulfide bond</keyword>
<comment type="similarity">
    <text evidence="2 9">Belongs to the calreticulin family.</text>
</comment>
<evidence type="ECO:0000256" key="4">
    <source>
        <dbReference type="ARBA" id="ARBA00022824"/>
    </source>
</evidence>
<protein>
    <submittedName>
        <fullName evidence="11">Calnexin isoform X1</fullName>
    </submittedName>
</protein>
<feature type="transmembrane region" description="Helical" evidence="9">
    <location>
        <begin position="326"/>
        <end position="350"/>
    </location>
</feature>
<comment type="subcellular location">
    <subcellularLocation>
        <location evidence="1">Endoplasmic reticulum membrane</location>
        <topology evidence="1">Single-pass type I membrane protein</topology>
    </subcellularLocation>
</comment>
<feature type="compositionally biased region" description="Acidic residues" evidence="10">
    <location>
        <begin position="364"/>
        <end position="392"/>
    </location>
</feature>
<keyword evidence="4 9" id="KW-0256">Endoplasmic reticulum</keyword>
<dbReference type="SUPFAM" id="SSF49899">
    <property type="entry name" value="Concanavalin A-like lectins/glucanases"/>
    <property type="match status" value="1"/>
</dbReference>